<dbReference type="Proteomes" id="UP000192276">
    <property type="component" value="Unassembled WGS sequence"/>
</dbReference>
<dbReference type="AlphaFoldDB" id="A0A1V9F263"/>
<name>A0A1V9F263_9BACT</name>
<dbReference type="EMBL" id="LWBP01000214">
    <property type="protein sequence ID" value="OQP52498.1"/>
    <property type="molecule type" value="Genomic_DNA"/>
</dbReference>
<dbReference type="STRING" id="550983.A4R26_28785"/>
<organism evidence="1 2">
    <name type="scientific">Niastella populi</name>
    <dbReference type="NCBI Taxonomy" id="550983"/>
    <lineage>
        <taxon>Bacteria</taxon>
        <taxon>Pseudomonadati</taxon>
        <taxon>Bacteroidota</taxon>
        <taxon>Chitinophagia</taxon>
        <taxon>Chitinophagales</taxon>
        <taxon>Chitinophagaceae</taxon>
        <taxon>Niastella</taxon>
    </lineage>
</organism>
<evidence type="ECO:0000313" key="2">
    <source>
        <dbReference type="Proteomes" id="UP000192276"/>
    </source>
</evidence>
<gene>
    <name evidence="1" type="ORF">A4R26_28785</name>
</gene>
<accession>A0A1V9F263</accession>
<evidence type="ECO:0000313" key="1">
    <source>
        <dbReference type="EMBL" id="OQP52498.1"/>
    </source>
</evidence>
<comment type="caution">
    <text evidence="1">The sequence shown here is derived from an EMBL/GenBank/DDBJ whole genome shotgun (WGS) entry which is preliminary data.</text>
</comment>
<keyword evidence="2" id="KW-1185">Reference proteome</keyword>
<protein>
    <submittedName>
        <fullName evidence="1">Uncharacterized protein</fullName>
    </submittedName>
</protein>
<proteinExistence type="predicted"/>
<sequence>MRGDITKNYELIKNELLSPGIPKSITKTNALLIERWSDGWGLSWEGKTRMIKHLSTGIYLMKGPALQQVYNSYRAVTTIKLYDLD</sequence>
<reference evidence="2" key="1">
    <citation type="submission" date="2016-04" db="EMBL/GenBank/DDBJ databases">
        <authorList>
            <person name="Chen L."/>
            <person name="Zhuang W."/>
            <person name="Wang G."/>
        </authorList>
    </citation>
    <scope>NUCLEOTIDE SEQUENCE [LARGE SCALE GENOMIC DNA]</scope>
    <source>
        <strain evidence="2">208</strain>
    </source>
</reference>
<dbReference type="RefSeq" id="WP_081169777.1">
    <property type="nucleotide sequence ID" value="NZ_LWBP01000214.1"/>
</dbReference>